<evidence type="ECO:0000256" key="6">
    <source>
        <dbReference type="ARBA" id="ARBA00023136"/>
    </source>
</evidence>
<evidence type="ECO:0000313" key="8">
    <source>
        <dbReference type="EMBL" id="AJI21231.1"/>
    </source>
</evidence>
<evidence type="ECO:0000256" key="4">
    <source>
        <dbReference type="ARBA" id="ARBA00022692"/>
    </source>
</evidence>
<dbReference type="PIRSF" id="PIRSF002808">
    <property type="entry name" value="Hexose_phosphate_transp"/>
    <property type="match status" value="1"/>
</dbReference>
<keyword evidence="5" id="KW-1133">Transmembrane helix</keyword>
<dbReference type="PROSITE" id="PS50850">
    <property type="entry name" value="MFS"/>
    <property type="match status" value="1"/>
</dbReference>
<dbReference type="SUPFAM" id="SSF103473">
    <property type="entry name" value="MFS general substrate transporter"/>
    <property type="match status" value="1"/>
</dbReference>
<gene>
    <name evidence="8" type="ORF">BG04_4240</name>
</gene>
<comment type="subcellular location">
    <subcellularLocation>
        <location evidence="1">Cell membrane</location>
        <topology evidence="1">Multi-pass membrane protein</topology>
    </subcellularLocation>
</comment>
<dbReference type="InterPro" id="IPR020846">
    <property type="entry name" value="MFS_dom"/>
</dbReference>
<accession>A0A0B6ACG1</accession>
<evidence type="ECO:0000259" key="7">
    <source>
        <dbReference type="PROSITE" id="PS50850"/>
    </source>
</evidence>
<dbReference type="KEGG" id="bmeg:BG04_4240"/>
<dbReference type="PANTHER" id="PTHR11662">
    <property type="entry name" value="SOLUTE CARRIER FAMILY 17"/>
    <property type="match status" value="1"/>
</dbReference>
<sequence length="435" mass="48165">MSEHTVKRTGRTRWFISSLLSSMIILNYFDRVAVSVAAPAIQDAFHLTGTELGIVFSIYTYSYTIMQIPAGSLLDRFGVAWVTRVGMVIWSLLTMSMAFLQGKLLLYIVRFLIGIMSASAFPAASKATSLWFPPNERSLPNSLFDSAAKFSNVLGAPLVAFLITKFDWRTAFLSIGMINVLFTLLFWFYYEKPEKHRRISDDELKYIQENNLNANDEQTSKFLHTLKVLFTNRKVWGLMIGFTGYGYTFNLLLTWLPTFLKEKYGMDIMSSGLLTAVPWLIATFAGILVGGWLVDYLIKKGYNSQKVYRTIIVVGLCLGFVFLGSIFTNSVVVAMICISIGLAGISATAPIGWSISAEIAPAGSISLLSSIVNLANNLFGGIIATALTGYLLDKTGSFNLSFIVAGIVLLLGLIFYIYVLGDIKQIKIPKKQSTK</sequence>
<keyword evidence="6" id="KW-0472">Membrane</keyword>
<dbReference type="InterPro" id="IPR036259">
    <property type="entry name" value="MFS_trans_sf"/>
</dbReference>
<name>A0A0B6ACG1_PRIM2</name>
<dbReference type="GO" id="GO:0005886">
    <property type="term" value="C:plasma membrane"/>
    <property type="evidence" value="ECO:0007669"/>
    <property type="project" value="UniProtKB-SubCell"/>
</dbReference>
<organism evidence="8 9">
    <name type="scientific">Priestia megaterium (strain ATCC 14581 / DSM 32 / CCUG 1817 / JCM 2506 / NBRC 15308 / NCIMB 9376 / NCTC 10342 / NRRL B-14308 / VKM B-512 / Ford 19)</name>
    <name type="common">Bacillus megaterium</name>
    <dbReference type="NCBI Taxonomy" id="1348623"/>
    <lineage>
        <taxon>Bacteria</taxon>
        <taxon>Bacillati</taxon>
        <taxon>Bacillota</taxon>
        <taxon>Bacilli</taxon>
        <taxon>Bacillales</taxon>
        <taxon>Bacillaceae</taxon>
        <taxon>Priestia</taxon>
    </lineage>
</organism>
<reference evidence="8 9" key="1">
    <citation type="journal article" date="2015" name="Genome Announc.">
        <title>Complete genome sequences for 35 biothreat assay-relevant bacillus species.</title>
        <authorList>
            <person name="Johnson S.L."/>
            <person name="Daligault H.E."/>
            <person name="Davenport K.W."/>
            <person name="Jaissle J."/>
            <person name="Frey K.G."/>
            <person name="Ladner J.T."/>
            <person name="Broomall S.M."/>
            <person name="Bishop-Lilly K.A."/>
            <person name="Bruce D.C."/>
            <person name="Gibbons H.S."/>
            <person name="Coyne S.R."/>
            <person name="Lo C.C."/>
            <person name="Meincke L."/>
            <person name="Munk A.C."/>
            <person name="Koroleva G.I."/>
            <person name="Rosenzweig C.N."/>
            <person name="Palacios G.F."/>
            <person name="Redden C.L."/>
            <person name="Minogue T.D."/>
            <person name="Chain P.S."/>
        </authorList>
    </citation>
    <scope>NUCLEOTIDE SEQUENCE [LARGE SCALE GENOMIC DNA]</scope>
    <source>
        <strain evidence="9">ATCC 14581 / DSM 32 / JCM 2506 / NBRC 15308 / NCIMB 9376 / NCTC 10342 / NRRL B-14308 / VKM B-512</strain>
    </source>
</reference>
<protein>
    <submittedName>
        <fullName evidence="8">Organic Anion Transporter Polypeptide family protein</fullName>
    </submittedName>
</protein>
<dbReference type="RefSeq" id="WP_034652800.1">
    <property type="nucleotide sequence ID" value="NZ_BCVB01000005.1"/>
</dbReference>
<dbReference type="AlphaFoldDB" id="A0A0B6ACG1"/>
<evidence type="ECO:0000313" key="9">
    <source>
        <dbReference type="Proteomes" id="UP000031829"/>
    </source>
</evidence>
<evidence type="ECO:0000256" key="1">
    <source>
        <dbReference type="ARBA" id="ARBA00004651"/>
    </source>
</evidence>
<dbReference type="GO" id="GO:0022857">
    <property type="term" value="F:transmembrane transporter activity"/>
    <property type="evidence" value="ECO:0007669"/>
    <property type="project" value="InterPro"/>
</dbReference>
<proteinExistence type="predicted"/>
<keyword evidence="3" id="KW-1003">Cell membrane</keyword>
<feature type="domain" description="Major facilitator superfamily (MFS) profile" evidence="7">
    <location>
        <begin position="16"/>
        <end position="424"/>
    </location>
</feature>
<dbReference type="InterPro" id="IPR011701">
    <property type="entry name" value="MFS"/>
</dbReference>
<dbReference type="Pfam" id="PF07690">
    <property type="entry name" value="MFS_1"/>
    <property type="match status" value="1"/>
</dbReference>
<dbReference type="InterPro" id="IPR050382">
    <property type="entry name" value="MFS_Na/Anion_cotransporter"/>
</dbReference>
<evidence type="ECO:0000256" key="2">
    <source>
        <dbReference type="ARBA" id="ARBA00022448"/>
    </source>
</evidence>
<dbReference type="PANTHER" id="PTHR11662:SF399">
    <property type="entry name" value="FI19708P1-RELATED"/>
    <property type="match status" value="1"/>
</dbReference>
<dbReference type="HOGENOM" id="CLU_001265_5_1_9"/>
<evidence type="ECO:0000256" key="3">
    <source>
        <dbReference type="ARBA" id="ARBA00022475"/>
    </source>
</evidence>
<dbReference type="InterPro" id="IPR000849">
    <property type="entry name" value="Sugar_P_transporter"/>
</dbReference>
<keyword evidence="2" id="KW-0813">Transport</keyword>
<keyword evidence="4" id="KW-0812">Transmembrane</keyword>
<dbReference type="Proteomes" id="UP000031829">
    <property type="component" value="Chromosome"/>
</dbReference>
<dbReference type="CDD" id="cd17319">
    <property type="entry name" value="MFS_ExuT_GudP_like"/>
    <property type="match status" value="1"/>
</dbReference>
<evidence type="ECO:0000256" key="5">
    <source>
        <dbReference type="ARBA" id="ARBA00022989"/>
    </source>
</evidence>
<dbReference type="GeneID" id="93642254"/>
<dbReference type="EMBL" id="CP009920">
    <property type="protein sequence ID" value="AJI21231.1"/>
    <property type="molecule type" value="Genomic_DNA"/>
</dbReference>
<dbReference type="Gene3D" id="1.20.1250.20">
    <property type="entry name" value="MFS general substrate transporter like domains"/>
    <property type="match status" value="2"/>
</dbReference>